<dbReference type="PANTHER" id="PTHR39179:SF1">
    <property type="entry name" value="SPORE COAT PROTEIN I"/>
    <property type="match status" value="1"/>
</dbReference>
<dbReference type="Proteomes" id="UP001197875">
    <property type="component" value="Unassembled WGS sequence"/>
</dbReference>
<dbReference type="NCBIfam" id="TIGR02906">
    <property type="entry name" value="spore_CotS"/>
    <property type="match status" value="1"/>
</dbReference>
<keyword evidence="3" id="KW-1185">Reference proteome</keyword>
<name>A0AAE3DQ38_9FIRM</name>
<evidence type="ECO:0000313" key="3">
    <source>
        <dbReference type="Proteomes" id="UP001197875"/>
    </source>
</evidence>
<organism evidence="2 3">
    <name type="scientific">Fusicatenibacter faecihominis</name>
    <dbReference type="NCBI Taxonomy" id="2881276"/>
    <lineage>
        <taxon>Bacteria</taxon>
        <taxon>Bacillati</taxon>
        <taxon>Bacillota</taxon>
        <taxon>Clostridia</taxon>
        <taxon>Lachnospirales</taxon>
        <taxon>Lachnospiraceae</taxon>
        <taxon>Fusicatenibacter</taxon>
    </lineage>
</organism>
<feature type="domain" description="Aminoglycoside phosphotransferase" evidence="1">
    <location>
        <begin position="27"/>
        <end position="267"/>
    </location>
</feature>
<dbReference type="Pfam" id="PF01636">
    <property type="entry name" value="APH"/>
    <property type="match status" value="1"/>
</dbReference>
<dbReference type="InterPro" id="IPR014255">
    <property type="entry name" value="Spore_coat_CotS"/>
</dbReference>
<protein>
    <submittedName>
        <fullName evidence="2">CotS family spore coat protein</fullName>
    </submittedName>
</protein>
<keyword evidence="2" id="KW-0946">Virion</keyword>
<dbReference type="InterPro" id="IPR047175">
    <property type="entry name" value="CotS-like"/>
</dbReference>
<sequence length="326" mass="38775">MNEKGLVVLEQYELDVRNARRGRGSFLVDTDRGLKLLTEYSGTEGRLEFQAEVMGELREKGLERLDFPVRNKEGGFLVKDREEITYLLREWHEGRECEVRNLSEVEEAVRTLAYLHRNFRTAPKEGRENFREESLEEELTRKNAELKRVRKFMRSRRRKTEFEQEFLNHFEGFYGEAEAALEAARSRGLRVLYEKSLAEGWLCHGDYNQHHVLLSREGTAITDFGRCHFGVQTGDLAHFFRKILEKQNWDKVYGNAMLREYGRVRPLSGEEQEDLRVRLSYPEKFWKLADHYYGSRKSWIPEKNVEKLRSLIRQREQRSSFLKILE</sequence>
<dbReference type="InterPro" id="IPR002575">
    <property type="entry name" value="Aminoglycoside_PTrfase"/>
</dbReference>
<proteinExistence type="predicted"/>
<dbReference type="PANTHER" id="PTHR39179">
    <property type="entry name" value="SPORE COAT PROTEIN I"/>
    <property type="match status" value="1"/>
</dbReference>
<keyword evidence="2" id="KW-0167">Capsid protein</keyword>
<dbReference type="GO" id="GO:0042601">
    <property type="term" value="C:endospore-forming forespore"/>
    <property type="evidence" value="ECO:0007669"/>
    <property type="project" value="TreeGrafter"/>
</dbReference>
<dbReference type="AlphaFoldDB" id="A0AAE3DQ38"/>
<accession>A0AAE3DQ38</accession>
<dbReference type="EMBL" id="JAJEPR010000001">
    <property type="protein sequence ID" value="MCC2188389.1"/>
    <property type="molecule type" value="Genomic_DNA"/>
</dbReference>
<reference evidence="2 3" key="1">
    <citation type="submission" date="2021-10" db="EMBL/GenBank/DDBJ databases">
        <title>Anaerobic single-cell dispensing facilitates the cultivation of human gut bacteria.</title>
        <authorList>
            <person name="Afrizal A."/>
        </authorList>
    </citation>
    <scope>NUCLEOTIDE SEQUENCE [LARGE SCALE GENOMIC DNA]</scope>
    <source>
        <strain evidence="2 3">CLA-AA-H277</strain>
    </source>
</reference>
<dbReference type="SUPFAM" id="SSF56112">
    <property type="entry name" value="Protein kinase-like (PK-like)"/>
    <property type="match status" value="1"/>
</dbReference>
<evidence type="ECO:0000259" key="1">
    <source>
        <dbReference type="Pfam" id="PF01636"/>
    </source>
</evidence>
<dbReference type="Gene3D" id="3.30.200.20">
    <property type="entry name" value="Phosphorylase Kinase, domain 1"/>
    <property type="match status" value="1"/>
</dbReference>
<comment type="caution">
    <text evidence="2">The sequence shown here is derived from an EMBL/GenBank/DDBJ whole genome shotgun (WGS) entry which is preliminary data.</text>
</comment>
<gene>
    <name evidence="2" type="ORF">LKD71_00895</name>
</gene>
<dbReference type="InterPro" id="IPR011009">
    <property type="entry name" value="Kinase-like_dom_sf"/>
</dbReference>
<evidence type="ECO:0000313" key="2">
    <source>
        <dbReference type="EMBL" id="MCC2188389.1"/>
    </source>
</evidence>
<dbReference type="RefSeq" id="WP_178046199.1">
    <property type="nucleotide sequence ID" value="NZ_JAJEPR010000001.1"/>
</dbReference>
<dbReference type="Gene3D" id="3.90.1200.10">
    <property type="match status" value="1"/>
</dbReference>